<evidence type="ECO:0000313" key="3">
    <source>
        <dbReference type="Proteomes" id="UP001168821"/>
    </source>
</evidence>
<evidence type="ECO:0000313" key="2">
    <source>
        <dbReference type="EMBL" id="KAJ3664267.1"/>
    </source>
</evidence>
<organism evidence="2 3">
    <name type="scientific">Zophobas morio</name>
    <dbReference type="NCBI Taxonomy" id="2755281"/>
    <lineage>
        <taxon>Eukaryota</taxon>
        <taxon>Metazoa</taxon>
        <taxon>Ecdysozoa</taxon>
        <taxon>Arthropoda</taxon>
        <taxon>Hexapoda</taxon>
        <taxon>Insecta</taxon>
        <taxon>Pterygota</taxon>
        <taxon>Neoptera</taxon>
        <taxon>Endopterygota</taxon>
        <taxon>Coleoptera</taxon>
        <taxon>Polyphaga</taxon>
        <taxon>Cucujiformia</taxon>
        <taxon>Tenebrionidae</taxon>
        <taxon>Zophobas</taxon>
    </lineage>
</organism>
<keyword evidence="3" id="KW-1185">Reference proteome</keyword>
<dbReference type="Proteomes" id="UP001168821">
    <property type="component" value="Unassembled WGS sequence"/>
</dbReference>
<evidence type="ECO:0000256" key="1">
    <source>
        <dbReference type="SAM" id="MobiDB-lite"/>
    </source>
</evidence>
<protein>
    <submittedName>
        <fullName evidence="2">Uncharacterized protein</fullName>
    </submittedName>
</protein>
<dbReference type="AlphaFoldDB" id="A0AA38MQC9"/>
<sequence length="105" mass="11570">MRGSDNTADPAKRGKNVLSDAISISAPPRRRGSGDPLMAATFCILIGIKDNQHGNKARTLLICLDLVLWSDGRICIGGRRNRWRGGSGTRRIRVEKESNNLQHFS</sequence>
<accession>A0AA38MQC9</accession>
<dbReference type="EMBL" id="JALNTZ010000002">
    <property type="protein sequence ID" value="KAJ3664267.1"/>
    <property type="molecule type" value="Genomic_DNA"/>
</dbReference>
<gene>
    <name evidence="2" type="ORF">Zmor_008449</name>
</gene>
<feature type="region of interest" description="Disordered" evidence="1">
    <location>
        <begin position="1"/>
        <end position="35"/>
    </location>
</feature>
<reference evidence="2" key="1">
    <citation type="journal article" date="2023" name="G3 (Bethesda)">
        <title>Whole genome assemblies of Zophobas morio and Tenebrio molitor.</title>
        <authorList>
            <person name="Kaur S."/>
            <person name="Stinson S.A."/>
            <person name="diCenzo G.C."/>
        </authorList>
    </citation>
    <scope>NUCLEOTIDE SEQUENCE</scope>
    <source>
        <strain evidence="2">QUZm001</strain>
    </source>
</reference>
<proteinExistence type="predicted"/>
<comment type="caution">
    <text evidence="2">The sequence shown here is derived from an EMBL/GenBank/DDBJ whole genome shotgun (WGS) entry which is preliminary data.</text>
</comment>
<name>A0AA38MQC9_9CUCU</name>